<evidence type="ECO:0000313" key="8">
    <source>
        <dbReference type="Proteomes" id="UP000008144"/>
    </source>
</evidence>
<dbReference type="RefSeq" id="XP_002123145.1">
    <property type="nucleotide sequence ID" value="XM_002123109.5"/>
</dbReference>
<dbReference type="Gene3D" id="2.60.120.10">
    <property type="entry name" value="Jelly Rolls"/>
    <property type="match status" value="1"/>
</dbReference>
<dbReference type="SUPFAM" id="SSF51182">
    <property type="entry name" value="RmlC-like cupins"/>
    <property type="match status" value="1"/>
</dbReference>
<feature type="compositionally biased region" description="Basic residues" evidence="5">
    <location>
        <begin position="747"/>
        <end position="758"/>
    </location>
</feature>
<feature type="compositionally biased region" description="Basic residues" evidence="5">
    <location>
        <begin position="985"/>
        <end position="996"/>
    </location>
</feature>
<dbReference type="HOGENOM" id="CLU_269599_0_0_1"/>
<feature type="region of interest" description="Disordered" evidence="5">
    <location>
        <begin position="326"/>
        <end position="361"/>
    </location>
</feature>
<feature type="compositionally biased region" description="Basic and acidic residues" evidence="5">
    <location>
        <begin position="955"/>
        <end position="966"/>
    </location>
</feature>
<feature type="compositionally biased region" description="Basic residues" evidence="5">
    <location>
        <begin position="780"/>
        <end position="789"/>
    </location>
</feature>
<comment type="subcellular location">
    <subcellularLocation>
        <location evidence="1">Nucleus</location>
    </subcellularLocation>
</comment>
<reference evidence="8" key="1">
    <citation type="journal article" date="2002" name="Science">
        <title>The draft genome of Ciona intestinalis: insights into chordate and vertebrate origins.</title>
        <authorList>
            <person name="Dehal P."/>
            <person name="Satou Y."/>
            <person name="Campbell R.K."/>
            <person name="Chapman J."/>
            <person name="Degnan B."/>
            <person name="De Tomaso A."/>
            <person name="Davidson B."/>
            <person name="Di Gregorio A."/>
            <person name="Gelpke M."/>
            <person name="Goodstein D.M."/>
            <person name="Harafuji N."/>
            <person name="Hastings K.E."/>
            <person name="Ho I."/>
            <person name="Hotta K."/>
            <person name="Huang W."/>
            <person name="Kawashima T."/>
            <person name="Lemaire P."/>
            <person name="Martinez D."/>
            <person name="Meinertzhagen I.A."/>
            <person name="Necula S."/>
            <person name="Nonaka M."/>
            <person name="Putnam N."/>
            <person name="Rash S."/>
            <person name="Saiga H."/>
            <person name="Satake M."/>
            <person name="Terry A."/>
            <person name="Yamada L."/>
            <person name="Wang H.G."/>
            <person name="Awazu S."/>
            <person name="Azumi K."/>
            <person name="Boore J."/>
            <person name="Branno M."/>
            <person name="Chin-Bow S."/>
            <person name="DeSantis R."/>
            <person name="Doyle S."/>
            <person name="Francino P."/>
            <person name="Keys D.N."/>
            <person name="Haga S."/>
            <person name="Hayashi H."/>
            <person name="Hino K."/>
            <person name="Imai K.S."/>
            <person name="Inaba K."/>
            <person name="Kano S."/>
            <person name="Kobayashi K."/>
            <person name="Kobayashi M."/>
            <person name="Lee B.I."/>
            <person name="Makabe K.W."/>
            <person name="Manohar C."/>
            <person name="Matassi G."/>
            <person name="Medina M."/>
            <person name="Mochizuki Y."/>
            <person name="Mount S."/>
            <person name="Morishita T."/>
            <person name="Miura S."/>
            <person name="Nakayama A."/>
            <person name="Nishizaka S."/>
            <person name="Nomoto H."/>
            <person name="Ohta F."/>
            <person name="Oishi K."/>
            <person name="Rigoutsos I."/>
            <person name="Sano M."/>
            <person name="Sasaki A."/>
            <person name="Sasakura Y."/>
            <person name="Shoguchi E."/>
            <person name="Shin-i T."/>
            <person name="Spagnuolo A."/>
            <person name="Stainier D."/>
            <person name="Suzuki M.M."/>
            <person name="Tassy O."/>
            <person name="Takatori N."/>
            <person name="Tokuoka M."/>
            <person name="Yagi K."/>
            <person name="Yoshizaki F."/>
            <person name="Wada S."/>
            <person name="Zhang C."/>
            <person name="Hyatt P.D."/>
            <person name="Larimer F."/>
            <person name="Detter C."/>
            <person name="Doggett N."/>
            <person name="Glavina T."/>
            <person name="Hawkins T."/>
            <person name="Richardson P."/>
            <person name="Lucas S."/>
            <person name="Kohara Y."/>
            <person name="Levine M."/>
            <person name="Satoh N."/>
            <person name="Rokhsar D.S."/>
        </authorList>
    </citation>
    <scope>NUCLEOTIDE SEQUENCE [LARGE SCALE GENOMIC DNA]</scope>
</reference>
<feature type="compositionally biased region" description="Polar residues" evidence="5">
    <location>
        <begin position="471"/>
        <end position="486"/>
    </location>
</feature>
<dbReference type="EMBL" id="EAAA01002030">
    <property type="status" value="NOT_ANNOTATED_CDS"/>
    <property type="molecule type" value="Genomic_DNA"/>
</dbReference>
<feature type="compositionally biased region" description="Basic residues" evidence="5">
    <location>
        <begin position="534"/>
        <end position="548"/>
    </location>
</feature>
<dbReference type="Ensembl" id="ENSCINT00000017912.3">
    <property type="protein sequence ID" value="ENSCINP00000017912.3"/>
    <property type="gene ID" value="ENSCING00000008800.3"/>
</dbReference>
<feature type="compositionally biased region" description="Low complexity" evidence="5">
    <location>
        <begin position="999"/>
        <end position="1009"/>
    </location>
</feature>
<dbReference type="Pfam" id="PF11699">
    <property type="entry name" value="CENP-C_C"/>
    <property type="match status" value="1"/>
</dbReference>
<dbReference type="PANTHER" id="PTHR16684">
    <property type="entry name" value="CENTROMERE PROTEIN C"/>
    <property type="match status" value="1"/>
</dbReference>
<dbReference type="GO" id="GO:0051455">
    <property type="term" value="P:spindle attachment to meiosis I kinetochore"/>
    <property type="evidence" value="ECO:0000318"/>
    <property type="project" value="GO_Central"/>
</dbReference>
<dbReference type="GO" id="GO:0000776">
    <property type="term" value="C:kinetochore"/>
    <property type="evidence" value="ECO:0007669"/>
    <property type="project" value="InterPro"/>
</dbReference>
<dbReference type="GO" id="GO:0005634">
    <property type="term" value="C:nucleus"/>
    <property type="evidence" value="ECO:0007669"/>
    <property type="project" value="UniProtKB-SubCell"/>
</dbReference>
<evidence type="ECO:0000256" key="4">
    <source>
        <dbReference type="ARBA" id="ARBA00023242"/>
    </source>
</evidence>
<keyword evidence="8" id="KW-1185">Reference proteome</keyword>
<feature type="compositionally biased region" description="Basic residues" evidence="5">
    <location>
        <begin position="490"/>
        <end position="500"/>
    </location>
</feature>
<feature type="region of interest" description="Disordered" evidence="5">
    <location>
        <begin position="955"/>
        <end position="1052"/>
    </location>
</feature>
<feature type="compositionally biased region" description="Basic and acidic residues" evidence="5">
    <location>
        <begin position="731"/>
        <end position="745"/>
    </location>
</feature>
<dbReference type="OMA" id="SHRMENN"/>
<feature type="region of interest" description="Disordered" evidence="5">
    <location>
        <begin position="606"/>
        <end position="793"/>
    </location>
</feature>
<name>F6SC91_CIOIN</name>
<keyword evidence="4" id="KW-0539">Nucleus</keyword>
<evidence type="ECO:0000256" key="3">
    <source>
        <dbReference type="ARBA" id="ARBA00023125"/>
    </source>
</evidence>
<dbReference type="InterPro" id="IPR014710">
    <property type="entry name" value="RmlC-like_jellyroll"/>
</dbReference>
<evidence type="ECO:0000256" key="5">
    <source>
        <dbReference type="SAM" id="MobiDB-lite"/>
    </source>
</evidence>
<accession>F6SC91</accession>
<feature type="compositionally biased region" description="Basic and acidic residues" evidence="5">
    <location>
        <begin position="975"/>
        <end position="984"/>
    </location>
</feature>
<reference evidence="7" key="3">
    <citation type="submission" date="2025-08" db="UniProtKB">
        <authorList>
            <consortium name="Ensembl"/>
        </authorList>
    </citation>
    <scope>IDENTIFICATION</scope>
</reference>
<dbReference type="InterPro" id="IPR028386">
    <property type="entry name" value="CENP-C/Mif2/cnp3"/>
</dbReference>
<feature type="region of interest" description="Disordered" evidence="5">
    <location>
        <begin position="450"/>
        <end position="556"/>
    </location>
</feature>
<dbReference type="GO" id="GO:0019237">
    <property type="term" value="F:centromeric DNA binding"/>
    <property type="evidence" value="ECO:0000318"/>
    <property type="project" value="GO_Central"/>
</dbReference>
<feature type="compositionally biased region" description="Basic residues" evidence="5">
    <location>
        <begin position="451"/>
        <end position="470"/>
    </location>
</feature>
<dbReference type="GeneID" id="100184049"/>
<feature type="compositionally biased region" description="Basic and acidic residues" evidence="5">
    <location>
        <begin position="675"/>
        <end position="689"/>
    </location>
</feature>
<feature type="domain" description="Mif2/CENP-C cupin" evidence="6">
    <location>
        <begin position="1112"/>
        <end position="1190"/>
    </location>
</feature>
<feature type="compositionally biased region" description="Basic residues" evidence="5">
    <location>
        <begin position="690"/>
        <end position="700"/>
    </location>
</feature>
<feature type="compositionally biased region" description="Polar residues" evidence="5">
    <location>
        <begin position="208"/>
        <end position="225"/>
    </location>
</feature>
<evidence type="ECO:0000256" key="1">
    <source>
        <dbReference type="ARBA" id="ARBA00004123"/>
    </source>
</evidence>
<evidence type="ECO:0000259" key="6">
    <source>
        <dbReference type="Pfam" id="PF11699"/>
    </source>
</evidence>
<dbReference type="InterPro" id="IPR011051">
    <property type="entry name" value="RmlC_Cupin_sf"/>
</dbReference>
<feature type="compositionally biased region" description="Basic residues" evidence="5">
    <location>
        <begin position="262"/>
        <end position="274"/>
    </location>
</feature>
<feature type="compositionally biased region" description="Acidic residues" evidence="5">
    <location>
        <begin position="637"/>
        <end position="657"/>
    </location>
</feature>
<dbReference type="EMBL" id="EAAA01002029">
    <property type="status" value="NOT_ANNOTATED_CDS"/>
    <property type="molecule type" value="Genomic_DNA"/>
</dbReference>
<evidence type="ECO:0000313" key="7">
    <source>
        <dbReference type="Ensembl" id="ENSCINP00000017912.3"/>
    </source>
</evidence>
<dbReference type="KEGG" id="cin:100184049"/>
<dbReference type="GO" id="GO:0051382">
    <property type="term" value="P:kinetochore assembly"/>
    <property type="evidence" value="ECO:0000318"/>
    <property type="project" value="GO_Central"/>
</dbReference>
<feature type="compositionally biased region" description="Polar residues" evidence="5">
    <location>
        <begin position="327"/>
        <end position="344"/>
    </location>
</feature>
<dbReference type="InParanoid" id="F6SC91"/>
<dbReference type="GO" id="GO:0051315">
    <property type="term" value="P:attachment of mitotic spindle microtubules to kinetochore"/>
    <property type="evidence" value="ECO:0000318"/>
    <property type="project" value="GO_Central"/>
</dbReference>
<feature type="compositionally biased region" description="Polar residues" evidence="5">
    <location>
        <begin position="501"/>
        <end position="510"/>
    </location>
</feature>
<sequence length="1212" mass="136447">MDDNYDERIQNLRKRVVSNALTNQEKKQFSNYFLHLKDNNIGKRTGKPIKITDDVYNLFVSSPASSEYDEPRETTDSGISGTGMEVEVAEKSSVVNDIVPQASFVSENSTPGIESFAPPPTELCTTVIEPMSQFQLTKDGTQDGSFTSIPSSQTVNETELNKAKINKRLTFSERMKWTRTPVPNQPTKNVTSASIHGLFEDNSKRNKSSTINNIPQTNMDVSDDGSYNSFDSQFVVEDLTETSRLSKKATKQKTTSPAKRPSTVKKKISQRKSLKTSTKDANKTSSGDKQVFRSKLQSPKKHTRVTEIPLQRETSLNIANEEHDMIPNSNVEQQPSDNTKVNDQTQKKKRRNTARKSINNSKVNKVNRMDTTKHKQSLEKSNQVSDEIPGVNTSPIINHAVQSATNLPENDSDLDLDRTPTPEEPVTYTEHLTVLPDKNISVLPEQNSLKKVSKSNRTAKKSIGKRRKRFSNLNDVENEVGNTEGVSPSKLRRISTKKVQNKTQTSNASQLKEWLNTESGGVEENNVHLPSKPTKTKRKQGRPPKKKKNENLETVGAETVPLAPEQRISSDLVQSDLTEDVTETIHHAVFPHVDQSSIMNPNDMINIGKAMMGPPASTPRRAKKHRNIIPPEPSPPEADEIDIENEESSVSNFDDDSYSERVDPISVELTNNSNQRDKSNEKTKSPEKKKSIRSSSRNRHTGGEDDTDDTITHSPVKQKRKYQKKKQNRSNHQETEADKTVESPRKTNVKQKVKKAKSGSKNTSSQNKENKPKPRGEKKNRGKYNKSHNKTQNLFNPYPVELIVPDIVSVADEGLRRSKRVRTRPLDPWEHIVYGDNNEPISVEIEDSVKANMVKIWKNASILAPAVIPAKLTKQKPLKKNKTTAKAKRGRPKLQDQNVPLISSHRMENNEVSEPEDLQTLKKRNKSHVLSYLSEESENENIASVDNYDDVVEQAEHTTEHERQIEPEIPQQNTKVDHVSETSHKKIPSKRGRKKKTIEPQIEPELPEQNARVNETGETSHRKSKRVKKNKNKNIDNESKLTSQPNNTYNSTNQLQTTTTSALDINNSSIDIVVKKKIVTLGTKEFFHLPENEIYFNGNGEPWQDNDPIKHSKGISNQGFSMGSMVIMPGERKELSRMKLNTLSCVVLSGTIEVAFGGREVVVTRGAYFYIPPKNEYSITNVSPVEEAVLHYSLYKNCHPLGQLDDSVATNQ</sequence>
<dbReference type="InterPro" id="IPR025974">
    <property type="entry name" value="Mif2/CENP-C_cupin"/>
</dbReference>
<evidence type="ECO:0000256" key="2">
    <source>
        <dbReference type="ARBA" id="ARBA00010291"/>
    </source>
</evidence>
<gene>
    <name evidence="7" type="primary">LOC100184049</name>
</gene>
<accession>A0A1W2W3R3</accession>
<feature type="region of interest" description="Disordered" evidence="5">
    <location>
        <begin position="198"/>
        <end position="225"/>
    </location>
</feature>
<dbReference type="OrthoDB" id="1939643at2759"/>
<feature type="compositionally biased region" description="Basic residues" evidence="5">
    <location>
        <begin position="1022"/>
        <end position="1032"/>
    </location>
</feature>
<feature type="compositionally biased region" description="Basic and acidic residues" evidence="5">
    <location>
        <begin position="768"/>
        <end position="779"/>
    </location>
</feature>
<dbReference type="Proteomes" id="UP000008144">
    <property type="component" value="Chromosome 4"/>
</dbReference>
<reference evidence="7" key="4">
    <citation type="submission" date="2025-09" db="UniProtKB">
        <authorList>
            <consortium name="Ensembl"/>
        </authorList>
    </citation>
    <scope>IDENTIFICATION</scope>
</reference>
<comment type="similarity">
    <text evidence="2">Belongs to the CENP-C/MIF2 family.</text>
</comment>
<dbReference type="GeneTree" id="ENSGT00530000069418"/>
<keyword evidence="3" id="KW-0238">DNA-binding</keyword>
<protein>
    <submittedName>
        <fullName evidence="7">Titin homolog</fullName>
    </submittedName>
</protein>
<organism evidence="7 8">
    <name type="scientific">Ciona intestinalis</name>
    <name type="common">Transparent sea squirt</name>
    <name type="synonym">Ascidia intestinalis</name>
    <dbReference type="NCBI Taxonomy" id="7719"/>
    <lineage>
        <taxon>Eukaryota</taxon>
        <taxon>Metazoa</taxon>
        <taxon>Chordata</taxon>
        <taxon>Tunicata</taxon>
        <taxon>Ascidiacea</taxon>
        <taxon>Phlebobranchia</taxon>
        <taxon>Cionidae</taxon>
        <taxon>Ciona</taxon>
    </lineage>
</organism>
<proteinExistence type="inferred from homology"/>
<feature type="compositionally biased region" description="Basic residues" evidence="5">
    <location>
        <begin position="716"/>
        <end position="729"/>
    </location>
</feature>
<dbReference type="PANTHER" id="PTHR16684:SF11">
    <property type="entry name" value="CENTROMERE PROTEIN C"/>
    <property type="match status" value="1"/>
</dbReference>
<reference evidence="7" key="2">
    <citation type="journal article" date="2008" name="Genome Biol.">
        <title>Improved genome assembly and evidence-based global gene model set for the chordate Ciona intestinalis: new insight into intron and operon populations.</title>
        <authorList>
            <person name="Satou Y."/>
            <person name="Mineta K."/>
            <person name="Ogasawara M."/>
            <person name="Sasakura Y."/>
            <person name="Shoguchi E."/>
            <person name="Ueno K."/>
            <person name="Yamada L."/>
            <person name="Matsumoto J."/>
            <person name="Wasserscheid J."/>
            <person name="Dewar K."/>
            <person name="Wiley G.B."/>
            <person name="Macmil S.L."/>
            <person name="Roe B.A."/>
            <person name="Zeller R.W."/>
            <person name="Hastings K.E."/>
            <person name="Lemaire P."/>
            <person name="Lindquist E."/>
            <person name="Endo T."/>
            <person name="Hotta K."/>
            <person name="Inaba K."/>
        </authorList>
    </citation>
    <scope>NUCLEOTIDE SEQUENCE [LARGE SCALE GENOMIC DNA]</scope>
    <source>
        <strain evidence="7">wild type</strain>
    </source>
</reference>
<feature type="region of interest" description="Disordered" evidence="5">
    <location>
        <begin position="242"/>
        <end position="314"/>
    </location>
</feature>
<dbReference type="AlphaFoldDB" id="F6SC91"/>